<dbReference type="SUPFAM" id="SSF56112">
    <property type="entry name" value="Protein kinase-like (PK-like)"/>
    <property type="match status" value="1"/>
</dbReference>
<dbReference type="CDD" id="cd00180">
    <property type="entry name" value="PKc"/>
    <property type="match status" value="1"/>
</dbReference>
<dbReference type="PROSITE" id="PS00108">
    <property type="entry name" value="PROTEIN_KINASE_ST"/>
    <property type="match status" value="1"/>
</dbReference>
<dbReference type="InterPro" id="IPR045269">
    <property type="entry name" value="Atg1-like"/>
</dbReference>
<dbReference type="GO" id="GO:0016020">
    <property type="term" value="C:membrane"/>
    <property type="evidence" value="ECO:0007669"/>
    <property type="project" value="TreeGrafter"/>
</dbReference>
<dbReference type="InterPro" id="IPR000719">
    <property type="entry name" value="Prot_kinase_dom"/>
</dbReference>
<dbReference type="GO" id="GO:0010506">
    <property type="term" value="P:regulation of autophagy"/>
    <property type="evidence" value="ECO:0007669"/>
    <property type="project" value="InterPro"/>
</dbReference>
<dbReference type="EMBL" id="HBFQ01040309">
    <property type="protein sequence ID" value="CAD8854223.1"/>
    <property type="molecule type" value="Transcribed_RNA"/>
</dbReference>
<dbReference type="GO" id="GO:0005524">
    <property type="term" value="F:ATP binding"/>
    <property type="evidence" value="ECO:0007669"/>
    <property type="project" value="UniProtKB-KW"/>
</dbReference>
<dbReference type="InterPro" id="IPR011009">
    <property type="entry name" value="Kinase-like_dom_sf"/>
</dbReference>
<evidence type="ECO:0000313" key="7">
    <source>
        <dbReference type="EMBL" id="CAD8854223.1"/>
    </source>
</evidence>
<organism evidence="7">
    <name type="scientific">Noctiluca scintillans</name>
    <name type="common">Sea sparkle</name>
    <name type="synonym">Red tide dinoflagellate</name>
    <dbReference type="NCBI Taxonomy" id="2966"/>
    <lineage>
        <taxon>Eukaryota</taxon>
        <taxon>Sar</taxon>
        <taxon>Alveolata</taxon>
        <taxon>Dinophyceae</taxon>
        <taxon>Noctilucales</taxon>
        <taxon>Noctilucaceae</taxon>
        <taxon>Noctiluca</taxon>
    </lineage>
</organism>
<feature type="signal peptide" evidence="5">
    <location>
        <begin position="1"/>
        <end position="18"/>
    </location>
</feature>
<keyword evidence="1" id="KW-0808">Transferase</keyword>
<dbReference type="GO" id="GO:0004674">
    <property type="term" value="F:protein serine/threonine kinase activity"/>
    <property type="evidence" value="ECO:0007669"/>
    <property type="project" value="InterPro"/>
</dbReference>
<reference evidence="7" key="1">
    <citation type="submission" date="2021-01" db="EMBL/GenBank/DDBJ databases">
        <authorList>
            <person name="Corre E."/>
            <person name="Pelletier E."/>
            <person name="Niang G."/>
            <person name="Scheremetjew M."/>
            <person name="Finn R."/>
            <person name="Kale V."/>
            <person name="Holt S."/>
            <person name="Cochrane G."/>
            <person name="Meng A."/>
            <person name="Brown T."/>
            <person name="Cohen L."/>
        </authorList>
    </citation>
    <scope>NUCLEOTIDE SEQUENCE</scope>
</reference>
<accession>A0A7S1FAU7</accession>
<dbReference type="Gene3D" id="3.30.200.20">
    <property type="entry name" value="Phosphorylase Kinase, domain 1"/>
    <property type="match status" value="1"/>
</dbReference>
<dbReference type="InterPro" id="IPR008271">
    <property type="entry name" value="Ser/Thr_kinase_AS"/>
</dbReference>
<keyword evidence="2" id="KW-0547">Nucleotide-binding</keyword>
<dbReference type="PANTHER" id="PTHR24348">
    <property type="entry name" value="SERINE/THREONINE-PROTEIN KINASE UNC-51-RELATED"/>
    <property type="match status" value="1"/>
</dbReference>
<dbReference type="GO" id="GO:0005829">
    <property type="term" value="C:cytosol"/>
    <property type="evidence" value="ECO:0007669"/>
    <property type="project" value="TreeGrafter"/>
</dbReference>
<protein>
    <recommendedName>
        <fullName evidence="6">Protein kinase domain-containing protein</fullName>
    </recommendedName>
</protein>
<dbReference type="Gene3D" id="1.10.510.10">
    <property type="entry name" value="Transferase(Phosphotransferase) domain 1"/>
    <property type="match status" value="1"/>
</dbReference>
<dbReference type="GO" id="GO:0000407">
    <property type="term" value="C:phagophore assembly site"/>
    <property type="evidence" value="ECO:0007669"/>
    <property type="project" value="TreeGrafter"/>
</dbReference>
<name>A0A7S1FAU7_NOCSC</name>
<keyword evidence="5" id="KW-0732">Signal</keyword>
<dbReference type="PANTHER" id="PTHR24348:SF22">
    <property type="entry name" value="NON-SPECIFIC SERINE_THREONINE PROTEIN KINASE"/>
    <property type="match status" value="1"/>
</dbReference>
<sequence length="366" mass="40325">MGCAQGLLLFAPRTVVLGRYLVETDEGGLLGEGRCSKVRRGTCLKTGQQVAVKEYSGFNVFLDGATQQAMTIFTQFRQQVRVLQHLREPFSSGEFEGVDPSSFFVELIDFSRDACGQPGPDGETGNLYIVTTLAEYSLQDYVRWNRSEGRAPGQKEIQQIAKSLVRIVAALHAKGFVHMDLKPQNLLVFDGTVKLIDLDGCVEAGTTICTNDTGFMFSKLYCAPEVARFVGSKERASLVVSPLLDAWSIGMTIAEVACLTPVLYSKYKHHRETARTPQAAERGFMDWLGHSKASPLPHAINAFDPELHTFLSECLCVYDPEQRMDLGRCSCHPYIAACEAEAPQEMLPRTAGFTCCAVSSNREAEV</sequence>
<keyword evidence="3" id="KW-0418">Kinase</keyword>
<evidence type="ECO:0000259" key="6">
    <source>
        <dbReference type="PROSITE" id="PS50011"/>
    </source>
</evidence>
<evidence type="ECO:0000256" key="2">
    <source>
        <dbReference type="ARBA" id="ARBA00022741"/>
    </source>
</evidence>
<dbReference type="SMART" id="SM00220">
    <property type="entry name" value="S_TKc"/>
    <property type="match status" value="1"/>
</dbReference>
<evidence type="ECO:0000256" key="3">
    <source>
        <dbReference type="ARBA" id="ARBA00022777"/>
    </source>
</evidence>
<evidence type="ECO:0000256" key="1">
    <source>
        <dbReference type="ARBA" id="ARBA00022679"/>
    </source>
</evidence>
<evidence type="ECO:0000256" key="5">
    <source>
        <dbReference type="SAM" id="SignalP"/>
    </source>
</evidence>
<keyword evidence="4" id="KW-0067">ATP-binding</keyword>
<gene>
    <name evidence="7" type="ORF">NSCI0253_LOCUS28574</name>
</gene>
<evidence type="ECO:0000256" key="4">
    <source>
        <dbReference type="ARBA" id="ARBA00022840"/>
    </source>
</evidence>
<feature type="chain" id="PRO_5030625743" description="Protein kinase domain-containing protein" evidence="5">
    <location>
        <begin position="19"/>
        <end position="366"/>
    </location>
</feature>
<feature type="domain" description="Protein kinase" evidence="6">
    <location>
        <begin position="24"/>
        <end position="335"/>
    </location>
</feature>
<dbReference type="Pfam" id="PF00069">
    <property type="entry name" value="Pkinase"/>
    <property type="match status" value="1"/>
</dbReference>
<dbReference type="PROSITE" id="PS50011">
    <property type="entry name" value="PROTEIN_KINASE_DOM"/>
    <property type="match status" value="1"/>
</dbReference>
<dbReference type="GO" id="GO:0000045">
    <property type="term" value="P:autophagosome assembly"/>
    <property type="evidence" value="ECO:0007669"/>
    <property type="project" value="TreeGrafter"/>
</dbReference>
<proteinExistence type="predicted"/>
<dbReference type="AlphaFoldDB" id="A0A7S1FAU7"/>
<dbReference type="GO" id="GO:0005776">
    <property type="term" value="C:autophagosome"/>
    <property type="evidence" value="ECO:0007669"/>
    <property type="project" value="TreeGrafter"/>
</dbReference>